<evidence type="ECO:0000256" key="12">
    <source>
        <dbReference type="SAM" id="MobiDB-lite"/>
    </source>
</evidence>
<feature type="compositionally biased region" description="Basic and acidic residues" evidence="12">
    <location>
        <begin position="353"/>
        <end position="365"/>
    </location>
</feature>
<evidence type="ECO:0000256" key="6">
    <source>
        <dbReference type="ARBA" id="ARBA00022690"/>
    </source>
</evidence>
<feature type="compositionally biased region" description="Low complexity" evidence="12">
    <location>
        <begin position="324"/>
        <end position="352"/>
    </location>
</feature>
<dbReference type="PANTHER" id="PTHR10077:SF0">
    <property type="entry name" value="CALPASTATIN"/>
    <property type="match status" value="1"/>
</dbReference>
<feature type="compositionally biased region" description="Low complexity" evidence="12">
    <location>
        <begin position="241"/>
        <end position="270"/>
    </location>
</feature>
<feature type="region of interest" description="Disordered" evidence="12">
    <location>
        <begin position="706"/>
        <end position="766"/>
    </location>
</feature>
<name>A0A9Q1EH87_SYNKA</name>
<accession>A0A9Q1EH87</accession>
<comment type="caution">
    <text evidence="13">The sequence shown here is derived from an EMBL/GenBank/DDBJ whole genome shotgun (WGS) entry which is preliminary data.</text>
</comment>
<keyword evidence="5" id="KW-0597">Phosphoprotein</keyword>
<keyword evidence="8" id="KW-0677">Repeat</keyword>
<keyword evidence="4" id="KW-1017">Isopeptide bond</keyword>
<dbReference type="Pfam" id="PF00748">
    <property type="entry name" value="Calpain_inhib"/>
    <property type="match status" value="1"/>
</dbReference>
<feature type="compositionally biased region" description="Basic and acidic residues" evidence="12">
    <location>
        <begin position="183"/>
        <end position="197"/>
    </location>
</feature>
<evidence type="ECO:0000256" key="9">
    <source>
        <dbReference type="ARBA" id="ARBA00022843"/>
    </source>
</evidence>
<dbReference type="GO" id="GO:0005737">
    <property type="term" value="C:cytoplasm"/>
    <property type="evidence" value="ECO:0007669"/>
    <property type="project" value="TreeGrafter"/>
</dbReference>
<feature type="compositionally biased region" description="Basic and acidic residues" evidence="12">
    <location>
        <begin position="271"/>
        <end position="287"/>
    </location>
</feature>
<evidence type="ECO:0000256" key="4">
    <source>
        <dbReference type="ARBA" id="ARBA00022499"/>
    </source>
</evidence>
<feature type="compositionally biased region" description="Pro residues" evidence="12">
    <location>
        <begin position="73"/>
        <end position="84"/>
    </location>
</feature>
<evidence type="ECO:0000313" key="13">
    <source>
        <dbReference type="EMBL" id="KAJ8338750.1"/>
    </source>
</evidence>
<dbReference type="PANTHER" id="PTHR10077">
    <property type="entry name" value="CALPASTATIN"/>
    <property type="match status" value="1"/>
</dbReference>
<feature type="compositionally biased region" description="Low complexity" evidence="12">
    <location>
        <begin position="371"/>
        <end position="381"/>
    </location>
</feature>
<feature type="region of interest" description="Disordered" evidence="12">
    <location>
        <begin position="466"/>
        <end position="500"/>
    </location>
</feature>
<comment type="function">
    <text evidence="1">Specific inhibition of calpain (calcium-dependent cysteine protease). Plays a key role in postmortem tenderization of meat and have been proposed to be involved in muscle protein degradation in living tissue.</text>
</comment>
<feature type="compositionally biased region" description="Basic and acidic residues" evidence="12">
    <location>
        <begin position="575"/>
        <end position="586"/>
    </location>
</feature>
<evidence type="ECO:0000256" key="11">
    <source>
        <dbReference type="ARBA" id="ARBA00033013"/>
    </source>
</evidence>
<dbReference type="AlphaFoldDB" id="A0A9Q1EH87"/>
<feature type="compositionally biased region" description="Basic and acidic residues" evidence="12">
    <location>
        <begin position="466"/>
        <end position="493"/>
    </location>
</feature>
<evidence type="ECO:0000256" key="3">
    <source>
        <dbReference type="ARBA" id="ARBA00017619"/>
    </source>
</evidence>
<organism evidence="13 14">
    <name type="scientific">Synaphobranchus kaupii</name>
    <name type="common">Kaup's arrowtooth eel</name>
    <dbReference type="NCBI Taxonomy" id="118154"/>
    <lineage>
        <taxon>Eukaryota</taxon>
        <taxon>Metazoa</taxon>
        <taxon>Chordata</taxon>
        <taxon>Craniata</taxon>
        <taxon>Vertebrata</taxon>
        <taxon>Euteleostomi</taxon>
        <taxon>Actinopterygii</taxon>
        <taxon>Neopterygii</taxon>
        <taxon>Teleostei</taxon>
        <taxon>Anguilliformes</taxon>
        <taxon>Synaphobranchidae</taxon>
        <taxon>Synaphobranchus</taxon>
    </lineage>
</organism>
<evidence type="ECO:0000256" key="1">
    <source>
        <dbReference type="ARBA" id="ARBA00002637"/>
    </source>
</evidence>
<feature type="region of interest" description="Disordered" evidence="12">
    <location>
        <begin position="544"/>
        <end position="610"/>
    </location>
</feature>
<evidence type="ECO:0000256" key="7">
    <source>
        <dbReference type="ARBA" id="ARBA00022704"/>
    </source>
</evidence>
<keyword evidence="7" id="KW-0789">Thiol protease inhibitor</keyword>
<keyword evidence="14" id="KW-1185">Reference proteome</keyword>
<dbReference type="InterPro" id="IPR001259">
    <property type="entry name" value="Prot_inh_calpain"/>
</dbReference>
<feature type="compositionally biased region" description="Low complexity" evidence="12">
    <location>
        <begin position="160"/>
        <end position="182"/>
    </location>
</feature>
<feature type="region of interest" description="Disordered" evidence="12">
    <location>
        <begin position="656"/>
        <end position="690"/>
    </location>
</feature>
<evidence type="ECO:0000256" key="8">
    <source>
        <dbReference type="ARBA" id="ARBA00022737"/>
    </source>
</evidence>
<dbReference type="InterPro" id="IPR026998">
    <property type="entry name" value="Calpastatin"/>
</dbReference>
<evidence type="ECO:0000256" key="2">
    <source>
        <dbReference type="ARBA" id="ARBA00009487"/>
    </source>
</evidence>
<reference evidence="13" key="1">
    <citation type="journal article" date="2023" name="Science">
        <title>Genome structures resolve the early diversification of teleost fishes.</title>
        <authorList>
            <person name="Parey E."/>
            <person name="Louis A."/>
            <person name="Montfort J."/>
            <person name="Bouchez O."/>
            <person name="Roques C."/>
            <person name="Iampietro C."/>
            <person name="Lluch J."/>
            <person name="Castinel A."/>
            <person name="Donnadieu C."/>
            <person name="Desvignes T."/>
            <person name="Floi Bucao C."/>
            <person name="Jouanno E."/>
            <person name="Wen M."/>
            <person name="Mejri S."/>
            <person name="Dirks R."/>
            <person name="Jansen H."/>
            <person name="Henkel C."/>
            <person name="Chen W.J."/>
            <person name="Zahm M."/>
            <person name="Cabau C."/>
            <person name="Klopp C."/>
            <person name="Thompson A.W."/>
            <person name="Robinson-Rechavi M."/>
            <person name="Braasch I."/>
            <person name="Lecointre G."/>
            <person name="Bobe J."/>
            <person name="Postlethwait J.H."/>
            <person name="Berthelot C."/>
            <person name="Roest Crollius H."/>
            <person name="Guiguen Y."/>
        </authorList>
    </citation>
    <scope>NUCLEOTIDE SEQUENCE</scope>
    <source>
        <strain evidence="13">WJC10195</strain>
    </source>
</reference>
<evidence type="ECO:0000256" key="5">
    <source>
        <dbReference type="ARBA" id="ARBA00022553"/>
    </source>
</evidence>
<feature type="compositionally biased region" description="Basic residues" evidence="12">
    <location>
        <begin position="1"/>
        <end position="14"/>
    </location>
</feature>
<feature type="compositionally biased region" description="Basic and acidic residues" evidence="12">
    <location>
        <begin position="226"/>
        <end position="240"/>
    </location>
</feature>
<dbReference type="Proteomes" id="UP001152622">
    <property type="component" value="Chromosome 17"/>
</dbReference>
<dbReference type="GO" id="GO:0010859">
    <property type="term" value="F:calcium-dependent cysteine-type endopeptidase inhibitor activity"/>
    <property type="evidence" value="ECO:0007669"/>
    <property type="project" value="TreeGrafter"/>
</dbReference>
<dbReference type="EMBL" id="JAINUF010000017">
    <property type="protein sequence ID" value="KAJ8338750.1"/>
    <property type="molecule type" value="Genomic_DNA"/>
</dbReference>
<comment type="similarity">
    <text evidence="2">Belongs to the protease inhibitor I27 (calpastatin) family.</text>
</comment>
<keyword evidence="10" id="KW-0007">Acetylation</keyword>
<feature type="compositionally biased region" description="Basic residues" evidence="12">
    <location>
        <begin position="723"/>
        <end position="734"/>
    </location>
</feature>
<feature type="compositionally biased region" description="Low complexity" evidence="12">
    <location>
        <begin position="208"/>
        <end position="223"/>
    </location>
</feature>
<dbReference type="OrthoDB" id="8965015at2759"/>
<protein>
    <recommendedName>
        <fullName evidence="3">Calpastatin</fullName>
    </recommendedName>
    <alternativeName>
        <fullName evidence="11">Calpain inhibitor</fullName>
    </alternativeName>
</protein>
<keyword evidence="6" id="KW-0646">Protease inhibitor</keyword>
<proteinExistence type="inferred from homology"/>
<keyword evidence="9" id="KW-0832">Ubl conjugation</keyword>
<evidence type="ECO:0000313" key="14">
    <source>
        <dbReference type="Proteomes" id="UP001152622"/>
    </source>
</evidence>
<feature type="compositionally biased region" description="Low complexity" evidence="12">
    <location>
        <begin position="15"/>
        <end position="35"/>
    </location>
</feature>
<sequence length="766" mass="77864">MPSKKKKHSRHGKPKGAAVPAPASGGAEGAEVSPGSPTADAAPGATVSFTAGHAVKGPPPRSAPIGRPVGCLCPPPAPLAPPLPLSRGLGACRGSQPRQSQWQRLRQPAAMGQILSWIRGPRDSQGLQDVAVEQQSQPKPPTATPVGQVSTVKPAEFEKAATSTTATAAKSAATTAAAGAAQKQEKPGAKAPKESPEKTTPLTKLEPAKPAVGAAHAAEAVGATKGKADTAKPKDKESPKTKPSSPSKLGPAKPAAAAHGAVKAAGAAEAAVKKGKAEDVKSKDKPKSPPSSPEKVKPVKVEPAKPVVGATMEKPTKEEKPKTKPSSPSKLGPAKPAAAADGAVKAAGAAEAAVKKGKAEEVKSKDKPKHAAATAVDGAVKAAEDVDGSAITTGKPKHMSHEMPKVQVEGVPIPTTKPAEKPVLDPFAALADILPSEAPVPTEPTYTGPVVKPPLVTTEEALLCGEDDRTLPPGYRFEDLDKNVPADVPEPKPTKPLSTDEALDSLSLGFVSAPAPSIEKKKKEPKVEDLSAIDALSAGFSNFAPAPPTAQKKAEQDFAVSAQSAGPLKSAAPPADKKAKLEKAADDFSLMGAVESPKPPADKKPKTEGGISLDALSALEDMLPTAEPIPEPPKLRPEDMVKKAMDDAAALDLLSGDFTTPSAPPAPAALTVSAVPQTHSAAPTAEKMPFQKGPVLDALASTLLPDAPEFKPKLSPVGDKPKAKSGKSKSRSKKQAVVDTSAADELSGQLGSDLVPTSPTKKGGKS</sequence>
<gene>
    <name evidence="13" type="ORF">SKAU_G00355360</name>
</gene>
<feature type="region of interest" description="Disordered" evidence="12">
    <location>
        <begin position="1"/>
        <end position="405"/>
    </location>
</feature>
<feature type="compositionally biased region" description="Basic and acidic residues" evidence="12">
    <location>
        <begin position="294"/>
        <end position="303"/>
    </location>
</feature>
<evidence type="ECO:0000256" key="10">
    <source>
        <dbReference type="ARBA" id="ARBA00022990"/>
    </source>
</evidence>